<gene>
    <name evidence="1" type="ORF">HMPREF8578_0998</name>
</gene>
<accession>E6KL83</accession>
<proteinExistence type="predicted"/>
<name>E6KL83_STROR</name>
<dbReference type="AlphaFoldDB" id="E6KL83"/>
<dbReference type="HOGENOM" id="CLU_3189650_0_0_9"/>
<dbReference type="EMBL" id="AEPO01000011">
    <property type="protein sequence ID" value="EFU63333.1"/>
    <property type="molecule type" value="Genomic_DNA"/>
</dbReference>
<evidence type="ECO:0000313" key="2">
    <source>
        <dbReference type="Proteomes" id="UP000004500"/>
    </source>
</evidence>
<organism evidence="1 2">
    <name type="scientific">Streptococcus oralis ATCC 49296</name>
    <dbReference type="NCBI Taxonomy" id="888049"/>
    <lineage>
        <taxon>Bacteria</taxon>
        <taxon>Bacillati</taxon>
        <taxon>Bacillota</taxon>
        <taxon>Bacilli</taxon>
        <taxon>Lactobacillales</taxon>
        <taxon>Streptococcaceae</taxon>
        <taxon>Streptococcus</taxon>
    </lineage>
</organism>
<sequence>MNMHIEYEDIILLKYQNLKAFLRRERNFVFLYFNINIMKIGRLCIL</sequence>
<protein>
    <submittedName>
        <fullName evidence="1">Uncharacterized protein</fullName>
    </submittedName>
</protein>
<reference evidence="1 2" key="1">
    <citation type="submission" date="2010-11" db="EMBL/GenBank/DDBJ databases">
        <authorList>
            <person name="Muzny D."/>
            <person name="Qin X."/>
            <person name="Deng J."/>
            <person name="Jiang H."/>
            <person name="Liu Y."/>
            <person name="Qu J."/>
            <person name="Song X.-Z."/>
            <person name="Zhang L."/>
            <person name="Thornton R."/>
            <person name="Coyle M."/>
            <person name="Francisco L."/>
            <person name="Jackson L."/>
            <person name="Javaid M."/>
            <person name="Korchina V."/>
            <person name="Kovar C."/>
            <person name="Mata R."/>
            <person name="Mathew T."/>
            <person name="Ngo R."/>
            <person name="Nguyen L."/>
            <person name="Nguyen N."/>
            <person name="Okwuonu G."/>
            <person name="Ongeri F."/>
            <person name="Pham C."/>
            <person name="Simmons D."/>
            <person name="Wilczek-Boney K."/>
            <person name="Hale W."/>
            <person name="Jakkamsetti A."/>
            <person name="Pham P."/>
            <person name="Ruth R."/>
            <person name="San Lucas F."/>
            <person name="Warren J."/>
            <person name="Zhang J."/>
            <person name="Zhao Z."/>
            <person name="Zhou C."/>
            <person name="Zhu D."/>
            <person name="Lee S."/>
            <person name="Bess C."/>
            <person name="Blankenburg K."/>
            <person name="Forbes L."/>
            <person name="Fu Q."/>
            <person name="Gubbala S."/>
            <person name="Hirani K."/>
            <person name="Jayaseelan J.C."/>
            <person name="Lara F."/>
            <person name="Munidasa M."/>
            <person name="Palculict T."/>
            <person name="Patil S."/>
            <person name="Pu L.-L."/>
            <person name="Saada N."/>
            <person name="Tang L."/>
            <person name="Weissenberger G."/>
            <person name="Zhu Y."/>
            <person name="Hemphill L."/>
            <person name="Shang Y."/>
            <person name="Youmans B."/>
            <person name="Ayvaz T."/>
            <person name="Ross M."/>
            <person name="Santibanez J."/>
            <person name="Aqrawi P."/>
            <person name="Gross S."/>
            <person name="Joshi V."/>
            <person name="Fowler G."/>
            <person name="Nazareth L."/>
            <person name="Reid J."/>
            <person name="Worley K."/>
            <person name="Petrosino J."/>
            <person name="Highlander S."/>
            <person name="Gibbs R."/>
        </authorList>
    </citation>
    <scope>NUCLEOTIDE SEQUENCE [LARGE SCALE GENOMIC DNA]</scope>
    <source>
        <strain evidence="1 2">ATCC 49296</strain>
    </source>
</reference>
<dbReference type="Proteomes" id="UP000004500">
    <property type="component" value="Unassembled WGS sequence"/>
</dbReference>
<evidence type="ECO:0000313" key="1">
    <source>
        <dbReference type="EMBL" id="EFU63333.1"/>
    </source>
</evidence>
<comment type="caution">
    <text evidence="1">The sequence shown here is derived from an EMBL/GenBank/DDBJ whole genome shotgun (WGS) entry which is preliminary data.</text>
</comment>